<dbReference type="GeneID" id="93559525"/>
<reference evidence="1 2" key="1">
    <citation type="submission" date="2022-10" db="EMBL/GenBank/DDBJ databases">
        <title>Characterization of Pseudomonas capsici strains from pepper and tomato in Georgia.</title>
        <authorList>
            <person name="Zhao M."/>
            <person name="Dutta B."/>
        </authorList>
    </citation>
    <scope>NUCLEOTIDE SEQUENCE [LARGE SCALE GENOMIC DNA]</scope>
    <source>
        <strain evidence="1 2">Pc20-5</strain>
    </source>
</reference>
<proteinExistence type="predicted"/>
<protein>
    <submittedName>
        <fullName evidence="1">Uncharacterized protein</fullName>
    </submittedName>
</protein>
<dbReference type="RefSeq" id="WP_206401124.1">
    <property type="nucleotide sequence ID" value="NZ_JAFGZD010000001.1"/>
</dbReference>
<accession>A0ABT3BS21</accession>
<comment type="caution">
    <text evidence="1">The sequence shown here is derived from an EMBL/GenBank/DDBJ whole genome shotgun (WGS) entry which is preliminary data.</text>
</comment>
<evidence type="ECO:0000313" key="2">
    <source>
        <dbReference type="Proteomes" id="UP001207294"/>
    </source>
</evidence>
<gene>
    <name evidence="1" type="ORF">OH718_01155</name>
</gene>
<sequence>MNYYLSEGERKYLERRKAELEKTIKATALKNESLVGEPKFYKDVQYQMNQRGNFLCINPRHHELEGVFTTAFMLHKAIDDIEKLKPRS</sequence>
<dbReference type="EMBL" id="JAOXML010000001">
    <property type="protein sequence ID" value="MCV4375192.1"/>
    <property type="molecule type" value="Genomic_DNA"/>
</dbReference>
<name>A0ABT3BS21_9PSED</name>
<organism evidence="1 2">
    <name type="scientific">Pseudomonas capsici</name>
    <dbReference type="NCBI Taxonomy" id="2810614"/>
    <lineage>
        <taxon>Bacteria</taxon>
        <taxon>Pseudomonadati</taxon>
        <taxon>Pseudomonadota</taxon>
        <taxon>Gammaproteobacteria</taxon>
        <taxon>Pseudomonadales</taxon>
        <taxon>Pseudomonadaceae</taxon>
        <taxon>Pseudomonas</taxon>
    </lineage>
</organism>
<evidence type="ECO:0000313" key="1">
    <source>
        <dbReference type="EMBL" id="MCV4375192.1"/>
    </source>
</evidence>
<dbReference type="Proteomes" id="UP001207294">
    <property type="component" value="Unassembled WGS sequence"/>
</dbReference>
<keyword evidence="2" id="KW-1185">Reference proteome</keyword>